<protein>
    <submittedName>
        <fullName evidence="2">Uncharacterized protein</fullName>
    </submittedName>
</protein>
<sequence length="169" mass="19566">MNENIDYVAWWGAILSSIVFAWNVLKWKLSGPKLDVRISPYEYQWKGKFELMPGEERKPAGVPQKMKPFVVVEVRNTGRSATTILEIRFSQCDSPKGFKKSMMSENEHDPFSNELPVVLEAGHVWLCRFDQNQVTKFSEENNTPHFSVDIRHTHAKGWVREPVEIESKS</sequence>
<comment type="caution">
    <text evidence="2">The sequence shown here is derived from an EMBL/GenBank/DDBJ whole genome shotgun (WGS) entry which is preliminary data.</text>
</comment>
<gene>
    <name evidence="2" type="ORF">JYP50_06810</name>
</gene>
<dbReference type="Proteomes" id="UP000664303">
    <property type="component" value="Unassembled WGS sequence"/>
</dbReference>
<evidence type="ECO:0000313" key="2">
    <source>
        <dbReference type="EMBL" id="MBN7796292.1"/>
    </source>
</evidence>
<evidence type="ECO:0000313" key="3">
    <source>
        <dbReference type="Proteomes" id="UP000664303"/>
    </source>
</evidence>
<dbReference type="AlphaFoldDB" id="A0A939ILT3"/>
<keyword evidence="1" id="KW-1133">Transmembrane helix</keyword>
<accession>A0A939ILT3</accession>
<keyword evidence="1" id="KW-0472">Membrane</keyword>
<reference evidence="2" key="1">
    <citation type="submission" date="2021-02" db="EMBL/GenBank/DDBJ databases">
        <title>PHA producing bacteria isolated from coastal sediment in Guangdong, Shenzhen.</title>
        <authorList>
            <person name="Zheng W."/>
            <person name="Yu S."/>
            <person name="Huang Y."/>
        </authorList>
    </citation>
    <scope>NUCLEOTIDE SEQUENCE</scope>
    <source>
        <strain evidence="2">TN14-10</strain>
    </source>
</reference>
<name>A0A939ILT3_9GAMM</name>
<proteinExistence type="predicted"/>
<dbReference type="EMBL" id="JAFKCZ010000004">
    <property type="protein sequence ID" value="MBN7796292.1"/>
    <property type="molecule type" value="Genomic_DNA"/>
</dbReference>
<feature type="transmembrane region" description="Helical" evidence="1">
    <location>
        <begin position="7"/>
        <end position="25"/>
    </location>
</feature>
<organism evidence="2 3">
    <name type="scientific">Parahaliea mediterranea</name>
    <dbReference type="NCBI Taxonomy" id="651086"/>
    <lineage>
        <taxon>Bacteria</taxon>
        <taxon>Pseudomonadati</taxon>
        <taxon>Pseudomonadota</taxon>
        <taxon>Gammaproteobacteria</taxon>
        <taxon>Cellvibrionales</taxon>
        <taxon>Halieaceae</taxon>
        <taxon>Parahaliea</taxon>
    </lineage>
</organism>
<keyword evidence="1" id="KW-0812">Transmembrane</keyword>
<dbReference type="RefSeq" id="WP_206559730.1">
    <property type="nucleotide sequence ID" value="NZ_JAFKCZ010000004.1"/>
</dbReference>
<keyword evidence="3" id="KW-1185">Reference proteome</keyword>
<evidence type="ECO:0000256" key="1">
    <source>
        <dbReference type="SAM" id="Phobius"/>
    </source>
</evidence>